<dbReference type="AlphaFoldDB" id="A0A1U7HHX3"/>
<feature type="transmembrane region" description="Helical" evidence="6">
    <location>
        <begin position="111"/>
        <end position="137"/>
    </location>
</feature>
<keyword evidence="4 6" id="KW-1133">Transmembrane helix</keyword>
<feature type="transmembrane region" description="Helical" evidence="6">
    <location>
        <begin position="6"/>
        <end position="23"/>
    </location>
</feature>
<dbReference type="RefSeq" id="WP_073551011.1">
    <property type="nucleotide sequence ID" value="NZ_CAWMVK010000009.1"/>
</dbReference>
<keyword evidence="3 6" id="KW-0812">Transmembrane</keyword>
<dbReference type="Gene3D" id="1.20.1260.100">
    <property type="entry name" value="TspO/MBR protein"/>
    <property type="match status" value="1"/>
</dbReference>
<dbReference type="GO" id="GO:0016020">
    <property type="term" value="C:membrane"/>
    <property type="evidence" value="ECO:0007669"/>
    <property type="project" value="UniProtKB-SubCell"/>
</dbReference>
<dbReference type="Proteomes" id="UP000185984">
    <property type="component" value="Unassembled WGS sequence"/>
</dbReference>
<feature type="transmembrane region" description="Helical" evidence="6">
    <location>
        <begin position="70"/>
        <end position="91"/>
    </location>
</feature>
<dbReference type="PANTHER" id="PTHR10057:SF0">
    <property type="entry name" value="TRANSLOCATOR PROTEIN"/>
    <property type="match status" value="1"/>
</dbReference>
<comment type="caution">
    <text evidence="7">The sequence shown here is derived from an EMBL/GenBank/DDBJ whole genome shotgun (WGS) entry which is preliminary data.</text>
</comment>
<dbReference type="InterPro" id="IPR004307">
    <property type="entry name" value="TspO_MBR"/>
</dbReference>
<dbReference type="STRING" id="247279.NIES1031_18810"/>
<feature type="transmembrane region" description="Helical" evidence="6">
    <location>
        <begin position="44"/>
        <end position="64"/>
    </location>
</feature>
<name>A0A1U7HHX3_9CHRO</name>
<dbReference type="OrthoDB" id="529996at2"/>
<dbReference type="PANTHER" id="PTHR10057">
    <property type="entry name" value="PERIPHERAL-TYPE BENZODIAZEPINE RECEPTOR"/>
    <property type="match status" value="1"/>
</dbReference>
<evidence type="ECO:0000256" key="4">
    <source>
        <dbReference type="ARBA" id="ARBA00022989"/>
    </source>
</evidence>
<comment type="subcellular location">
    <subcellularLocation>
        <location evidence="1">Membrane</location>
        <topology evidence="1">Multi-pass membrane protein</topology>
    </subcellularLocation>
</comment>
<gene>
    <name evidence="7" type="ORF">NIES1031_18810</name>
</gene>
<evidence type="ECO:0000256" key="5">
    <source>
        <dbReference type="ARBA" id="ARBA00023136"/>
    </source>
</evidence>
<evidence type="ECO:0000313" key="7">
    <source>
        <dbReference type="EMBL" id="OKH23145.1"/>
    </source>
</evidence>
<organism evidence="7 8">
    <name type="scientific">Chroogloeocystis siderophila 5.2 s.c.1</name>
    <dbReference type="NCBI Taxonomy" id="247279"/>
    <lineage>
        <taxon>Bacteria</taxon>
        <taxon>Bacillati</taxon>
        <taxon>Cyanobacteriota</taxon>
        <taxon>Cyanophyceae</taxon>
        <taxon>Oscillatoriophycideae</taxon>
        <taxon>Chroococcales</taxon>
        <taxon>Chroococcaceae</taxon>
        <taxon>Chroogloeocystis</taxon>
    </lineage>
</organism>
<keyword evidence="8" id="KW-1185">Reference proteome</keyword>
<protein>
    <submittedName>
        <fullName evidence="7">TspO protein</fullName>
    </submittedName>
</protein>
<evidence type="ECO:0000256" key="3">
    <source>
        <dbReference type="ARBA" id="ARBA00022692"/>
    </source>
</evidence>
<dbReference type="PIRSF" id="PIRSF005859">
    <property type="entry name" value="PBR"/>
    <property type="match status" value="1"/>
</dbReference>
<evidence type="ECO:0000256" key="2">
    <source>
        <dbReference type="ARBA" id="ARBA00007524"/>
    </source>
</evidence>
<reference evidence="7 8" key="1">
    <citation type="submission" date="2016-11" db="EMBL/GenBank/DDBJ databases">
        <title>Draft Genome Sequences of Nine Cyanobacterial Strains from Diverse Habitats.</title>
        <authorList>
            <person name="Zhu T."/>
            <person name="Hou S."/>
            <person name="Lu X."/>
            <person name="Hess W.R."/>
        </authorList>
    </citation>
    <scope>NUCLEOTIDE SEQUENCE [LARGE SCALE GENOMIC DNA]</scope>
    <source>
        <strain evidence="7 8">5.2 s.c.1</strain>
    </source>
</reference>
<accession>A0A1U7HHX3</accession>
<comment type="similarity">
    <text evidence="2">Belongs to the TspO/BZRP family.</text>
</comment>
<dbReference type="InterPro" id="IPR038330">
    <property type="entry name" value="TspO/MBR-related_sf"/>
</dbReference>
<keyword evidence="5 6" id="KW-0472">Membrane</keyword>
<dbReference type="GO" id="GO:0033013">
    <property type="term" value="P:tetrapyrrole metabolic process"/>
    <property type="evidence" value="ECO:0007669"/>
    <property type="project" value="UniProtKB-ARBA"/>
</dbReference>
<proteinExistence type="inferred from homology"/>
<evidence type="ECO:0000256" key="6">
    <source>
        <dbReference type="SAM" id="Phobius"/>
    </source>
</evidence>
<sequence length="157" mass="17297">MLKPWMIIGGITLLLALASLFFRPRDTQWAKNLNRPKWLVFEPLIPVIWTIVFTGGALSAATVWEKAPGSFSTWLLMGLYLLLEIVTVAYIPATLRSRNLKIGTTLGSSGVVLGIILTLIVGNISGLAALLLLPYILWSPVGTYITWEMMQLNPEAT</sequence>
<dbReference type="EMBL" id="MRCC01000017">
    <property type="protein sequence ID" value="OKH23145.1"/>
    <property type="molecule type" value="Genomic_DNA"/>
</dbReference>
<evidence type="ECO:0000256" key="1">
    <source>
        <dbReference type="ARBA" id="ARBA00004141"/>
    </source>
</evidence>
<evidence type="ECO:0000313" key="8">
    <source>
        <dbReference type="Proteomes" id="UP000185984"/>
    </source>
</evidence>
<dbReference type="Pfam" id="PF03073">
    <property type="entry name" value="TspO_MBR"/>
    <property type="match status" value="1"/>
</dbReference>